<evidence type="ECO:0008006" key="4">
    <source>
        <dbReference type="Google" id="ProtNLM"/>
    </source>
</evidence>
<proteinExistence type="predicted"/>
<keyword evidence="1" id="KW-0812">Transmembrane</keyword>
<evidence type="ECO:0000313" key="3">
    <source>
        <dbReference type="Proteomes" id="UP000031189"/>
    </source>
</evidence>
<evidence type="ECO:0000256" key="1">
    <source>
        <dbReference type="SAM" id="Phobius"/>
    </source>
</evidence>
<gene>
    <name evidence="2" type="ORF">QX51_02770</name>
</gene>
<keyword evidence="1" id="KW-1133">Transmembrane helix</keyword>
<comment type="caution">
    <text evidence="2">The sequence shown here is derived from an EMBL/GenBank/DDBJ whole genome shotgun (WGS) entry which is preliminary data.</text>
</comment>
<organism evidence="2 3">
    <name type="scientific">Terrisporobacter othiniensis</name>
    <dbReference type="NCBI Taxonomy" id="1577792"/>
    <lineage>
        <taxon>Bacteria</taxon>
        <taxon>Bacillati</taxon>
        <taxon>Bacillota</taxon>
        <taxon>Clostridia</taxon>
        <taxon>Peptostreptococcales</taxon>
        <taxon>Peptostreptococcaceae</taxon>
        <taxon>Terrisporobacter</taxon>
    </lineage>
</organism>
<evidence type="ECO:0000313" key="2">
    <source>
        <dbReference type="EMBL" id="KHS58440.1"/>
    </source>
</evidence>
<feature type="transmembrane region" description="Helical" evidence="1">
    <location>
        <begin position="38"/>
        <end position="59"/>
    </location>
</feature>
<reference evidence="2 3" key="1">
    <citation type="submission" date="2014-12" db="EMBL/GenBank/DDBJ databases">
        <title>Draft genome sequence of Terrisporobacter sp. 08-306576, isolated from the blood culture of a bacteremia patient.</title>
        <authorList>
            <person name="Lund L.C."/>
            <person name="Sydenham T.V."/>
            <person name="Hogh S.V."/>
            <person name="Skov M.N."/>
            <person name="Kemp M."/>
            <person name="Justesen U.S."/>
        </authorList>
    </citation>
    <scope>NUCLEOTIDE SEQUENCE [LARGE SCALE GENOMIC DNA]</scope>
    <source>
        <strain evidence="2 3">08-306576</strain>
    </source>
</reference>
<dbReference type="RefSeq" id="WP_039678383.1">
    <property type="nucleotide sequence ID" value="NZ_JAWGXO010000003.1"/>
</dbReference>
<sequence>MKYCKSLIFILVISFLMIMGTNTIVVHAAESKPGGNSFIFYFPLLIVGSMVLGSIISLAERKMSKIKSKTK</sequence>
<keyword evidence="3" id="KW-1185">Reference proteome</keyword>
<dbReference type="EMBL" id="JWHR01000032">
    <property type="protein sequence ID" value="KHS58440.1"/>
    <property type="molecule type" value="Genomic_DNA"/>
</dbReference>
<dbReference type="OrthoDB" id="1756374at2"/>
<keyword evidence="1" id="KW-0472">Membrane</keyword>
<name>A0A0B3WV27_9FIRM</name>
<protein>
    <recommendedName>
        <fullName evidence="4">DUF3955 domain-containing protein</fullName>
    </recommendedName>
</protein>
<accession>A0A0B3WV27</accession>
<dbReference type="Proteomes" id="UP000031189">
    <property type="component" value="Unassembled WGS sequence"/>
</dbReference>
<dbReference type="AlphaFoldDB" id="A0A0B3WV27"/>